<keyword evidence="8" id="KW-0687">Ribonucleoprotein</keyword>
<evidence type="ECO:0000256" key="9">
    <source>
        <dbReference type="SAM" id="MobiDB-lite"/>
    </source>
</evidence>
<evidence type="ECO:0000256" key="3">
    <source>
        <dbReference type="ARBA" id="ARBA00023015"/>
    </source>
</evidence>
<proteinExistence type="predicted"/>
<dbReference type="InterPro" id="IPR036838">
    <property type="entry name" value="Ribosomal_uS10_dom_sf"/>
</dbReference>
<evidence type="ECO:0000256" key="1">
    <source>
        <dbReference type="ARBA" id="ARBA00004123"/>
    </source>
</evidence>
<dbReference type="PROSITE" id="PS51703">
    <property type="entry name" value="DZF"/>
    <property type="match status" value="1"/>
</dbReference>
<dbReference type="InterPro" id="IPR052134">
    <property type="entry name" value="ILF2"/>
</dbReference>
<feature type="compositionally biased region" description="Basic and acidic residues" evidence="9">
    <location>
        <begin position="675"/>
        <end position="685"/>
    </location>
</feature>
<evidence type="ECO:0000313" key="12">
    <source>
        <dbReference type="Proteomes" id="UP000075886"/>
    </source>
</evidence>
<dbReference type="GO" id="GO:0071013">
    <property type="term" value="C:catalytic step 2 spliceosome"/>
    <property type="evidence" value="ECO:0007669"/>
    <property type="project" value="TreeGrafter"/>
</dbReference>
<keyword evidence="5" id="KW-0010">Activator</keyword>
<dbReference type="EMBL" id="AXCN02000020">
    <property type="status" value="NOT_ANNOTATED_CDS"/>
    <property type="molecule type" value="Genomic_DNA"/>
</dbReference>
<name>A0A182QEB9_9DIPT</name>
<keyword evidence="12" id="KW-1185">Reference proteome</keyword>
<dbReference type="InterPro" id="IPR027486">
    <property type="entry name" value="Ribosomal_uS10_dom"/>
</dbReference>
<evidence type="ECO:0000256" key="8">
    <source>
        <dbReference type="ARBA" id="ARBA00023274"/>
    </source>
</evidence>
<accession>A0A182QEB9</accession>
<feature type="compositionally biased region" description="Acidic residues" evidence="9">
    <location>
        <begin position="686"/>
        <end position="704"/>
    </location>
</feature>
<feature type="domain" description="DZF" evidence="10">
    <location>
        <begin position="336"/>
        <end position="689"/>
    </location>
</feature>
<protein>
    <recommendedName>
        <fullName evidence="10">DZF domain-containing protein</fullName>
    </recommendedName>
</protein>
<dbReference type="AlphaFoldDB" id="A0A182QEB9"/>
<dbReference type="Gene3D" id="3.30.70.600">
    <property type="entry name" value="Ribosomal protein S10 domain"/>
    <property type="match status" value="1"/>
</dbReference>
<dbReference type="EnsemblMetazoa" id="AFAF008426-RA">
    <property type="protein sequence ID" value="AFAF008426-PA"/>
    <property type="gene ID" value="AFAF008426"/>
</dbReference>
<dbReference type="InterPro" id="IPR049402">
    <property type="entry name" value="DZF_dom_C"/>
</dbReference>
<dbReference type="GO" id="GO:0003725">
    <property type="term" value="F:double-stranded RNA binding"/>
    <property type="evidence" value="ECO:0007669"/>
    <property type="project" value="TreeGrafter"/>
</dbReference>
<evidence type="ECO:0000256" key="4">
    <source>
        <dbReference type="ARBA" id="ARBA00023125"/>
    </source>
</evidence>
<dbReference type="SMART" id="SM01403">
    <property type="entry name" value="Ribosomal_S10"/>
    <property type="match status" value="1"/>
</dbReference>
<dbReference type="Gene3D" id="1.10.1410.40">
    <property type="match status" value="1"/>
</dbReference>
<dbReference type="GO" id="GO:0005840">
    <property type="term" value="C:ribosome"/>
    <property type="evidence" value="ECO:0007669"/>
    <property type="project" value="UniProtKB-KW"/>
</dbReference>
<evidence type="ECO:0000259" key="10">
    <source>
        <dbReference type="PROSITE" id="PS51703"/>
    </source>
</evidence>
<evidence type="ECO:0000256" key="2">
    <source>
        <dbReference type="ARBA" id="ARBA00022980"/>
    </source>
</evidence>
<keyword evidence="4" id="KW-0238">DNA-binding</keyword>
<keyword evidence="6" id="KW-0804">Transcription</keyword>
<dbReference type="SUPFAM" id="SSF81301">
    <property type="entry name" value="Nucleotidyltransferase"/>
    <property type="match status" value="1"/>
</dbReference>
<sequence>MDGLLQMEMEHPCATVQRRSGGLAVRKSNTLRCQRYEGSSTACYQTTEMGIKPTTICKPKRVRLIVGQLISFEASTDRSDGTGFARLGGLLAKAQTSHGFGWRNRNHQRRTNNGALSHMPAIRFASHQHPPRTANIIPAEEEDLAPHAQSCSWFSLSRSVVPFAVRPVQAVRWHSEVAPSTPNSVKEQSPVATGVPDKLYSRVELQMKGIDPEVMKSYAMFAKTAAEHLDIEVGKHWALRKAVKDRLTLLKSIHIYKKHRVQYEIRNYYRFMHFHKLTGSTLDTFLEYVERNLPEGIALKYKYAKMVRPGMMRGGGRGGMGMGMRGVRGAPFMNKKTFLPRHPFDLTLAEMAFPRAQPNQDDTVLTNALLKRSQDLTPTAAEQTAISNLVAKVQGVLDNIVIAPGDFTKCQLEEVRQVGSYKKGTMMAGNNVADIVIILKSLPTKDCGETLGKKVEEDLQKSMKTEVVPKAEALSLTYSEKGFEISNSLAKVRCLIATLPQNMRKLESEKHLDFKIIQSHLAAIRHTRWFEENAHHSTIKVLIRILKDLARRFEGFRPLNPWICDLLAHSAIMNNPSRQALPVNVAFRRVFQLLASGLFVPGSAGITDPCEVGHFRVHTSMTLVQQDECCMTAQTLVRVLAHGGFKHILGFVENTTVAKEMSVWDGVVVSPMEPAYEKPSEKKDGEEDDMECVEGETIDDEQIE</sequence>
<dbReference type="SUPFAM" id="SSF54999">
    <property type="entry name" value="Ribosomal protein S10"/>
    <property type="match status" value="1"/>
</dbReference>
<dbReference type="PANTHER" id="PTHR46447">
    <property type="entry name" value="INTERLEUKIN ENHANCER-BINDING FACTOR"/>
    <property type="match status" value="1"/>
</dbReference>
<evidence type="ECO:0000313" key="11">
    <source>
        <dbReference type="EnsemblMetazoa" id="AFAF008426-PA"/>
    </source>
</evidence>
<dbReference type="GO" id="GO:0003677">
    <property type="term" value="F:DNA binding"/>
    <property type="evidence" value="ECO:0007669"/>
    <property type="project" value="UniProtKB-KW"/>
</dbReference>
<comment type="subcellular location">
    <subcellularLocation>
        <location evidence="1">Nucleus</location>
    </subcellularLocation>
</comment>
<dbReference type="VEuPathDB" id="VectorBase:AFAF008426"/>
<dbReference type="SMART" id="SM00572">
    <property type="entry name" value="DZF"/>
    <property type="match status" value="1"/>
</dbReference>
<dbReference type="Proteomes" id="UP000075886">
    <property type="component" value="Unassembled WGS sequence"/>
</dbReference>
<dbReference type="STRING" id="69004.A0A182QEB9"/>
<dbReference type="FunFam" id="3.30.460.10:FF:000058">
    <property type="entry name" value="Interleukin enhancer-binding factor 2"/>
    <property type="match status" value="1"/>
</dbReference>
<evidence type="ECO:0000256" key="5">
    <source>
        <dbReference type="ARBA" id="ARBA00023159"/>
    </source>
</evidence>
<dbReference type="Pfam" id="PF00338">
    <property type="entry name" value="Ribosomal_S10"/>
    <property type="match status" value="1"/>
</dbReference>
<dbReference type="PANTHER" id="PTHR46447:SF1">
    <property type="entry name" value="INTERLEUKIN ENHANCER-BINDING FACTOR 2"/>
    <property type="match status" value="1"/>
</dbReference>
<dbReference type="GO" id="GO:0045893">
    <property type="term" value="P:positive regulation of DNA-templated transcription"/>
    <property type="evidence" value="ECO:0007669"/>
    <property type="project" value="TreeGrafter"/>
</dbReference>
<dbReference type="Pfam" id="PF20965">
    <property type="entry name" value="DZF_C"/>
    <property type="match status" value="1"/>
</dbReference>
<feature type="region of interest" description="Disordered" evidence="9">
    <location>
        <begin position="674"/>
        <end position="704"/>
    </location>
</feature>
<reference evidence="12" key="1">
    <citation type="submission" date="2014-01" db="EMBL/GenBank/DDBJ databases">
        <title>The Genome Sequence of Anopheles farauti FAR1 (V2).</title>
        <authorList>
            <consortium name="The Broad Institute Genomics Platform"/>
            <person name="Neafsey D.E."/>
            <person name="Besansky N."/>
            <person name="Howell P."/>
            <person name="Walton C."/>
            <person name="Young S.K."/>
            <person name="Zeng Q."/>
            <person name="Gargeya S."/>
            <person name="Fitzgerald M."/>
            <person name="Haas B."/>
            <person name="Abouelleil A."/>
            <person name="Allen A.W."/>
            <person name="Alvarado L."/>
            <person name="Arachchi H.M."/>
            <person name="Berlin A.M."/>
            <person name="Chapman S.B."/>
            <person name="Gainer-Dewar J."/>
            <person name="Goldberg J."/>
            <person name="Griggs A."/>
            <person name="Gujja S."/>
            <person name="Hansen M."/>
            <person name="Howarth C."/>
            <person name="Imamovic A."/>
            <person name="Ireland A."/>
            <person name="Larimer J."/>
            <person name="McCowan C."/>
            <person name="Murphy C."/>
            <person name="Pearson M."/>
            <person name="Poon T.W."/>
            <person name="Priest M."/>
            <person name="Roberts A."/>
            <person name="Saif S."/>
            <person name="Shea T."/>
            <person name="Sisk P."/>
            <person name="Sykes S."/>
            <person name="Wortman J."/>
            <person name="Nusbaum C."/>
            <person name="Birren B."/>
        </authorList>
    </citation>
    <scope>NUCLEOTIDE SEQUENCE [LARGE SCALE GENOMIC DNA]</scope>
    <source>
        <strain evidence="12">FAR1</strain>
    </source>
</reference>
<dbReference type="InterPro" id="IPR049401">
    <property type="entry name" value="DZF_dom_N"/>
</dbReference>
<dbReference type="PROSITE" id="PS50152">
    <property type="entry name" value="25A_SYNTH_3"/>
    <property type="match status" value="1"/>
</dbReference>
<dbReference type="InterPro" id="IPR043519">
    <property type="entry name" value="NT_sf"/>
</dbReference>
<keyword evidence="7" id="KW-0539">Nucleus</keyword>
<dbReference type="Pfam" id="PF07528">
    <property type="entry name" value="DZF_N"/>
    <property type="match status" value="1"/>
</dbReference>
<keyword evidence="2" id="KW-0689">Ribosomal protein</keyword>
<evidence type="ECO:0000256" key="6">
    <source>
        <dbReference type="ARBA" id="ARBA00023163"/>
    </source>
</evidence>
<evidence type="ECO:0000256" key="7">
    <source>
        <dbReference type="ARBA" id="ARBA00023242"/>
    </source>
</evidence>
<dbReference type="InterPro" id="IPR006561">
    <property type="entry name" value="DZF_dom"/>
</dbReference>
<dbReference type="Gene3D" id="3.30.460.10">
    <property type="entry name" value="Beta Polymerase, domain 2"/>
    <property type="match status" value="1"/>
</dbReference>
<keyword evidence="3" id="KW-0805">Transcription regulation</keyword>
<organism evidence="11 12">
    <name type="scientific">Anopheles farauti</name>
    <dbReference type="NCBI Taxonomy" id="69004"/>
    <lineage>
        <taxon>Eukaryota</taxon>
        <taxon>Metazoa</taxon>
        <taxon>Ecdysozoa</taxon>
        <taxon>Arthropoda</taxon>
        <taxon>Hexapoda</taxon>
        <taxon>Insecta</taxon>
        <taxon>Pterygota</taxon>
        <taxon>Neoptera</taxon>
        <taxon>Endopterygota</taxon>
        <taxon>Diptera</taxon>
        <taxon>Nematocera</taxon>
        <taxon>Culicoidea</taxon>
        <taxon>Culicidae</taxon>
        <taxon>Anophelinae</taxon>
        <taxon>Anopheles</taxon>
    </lineage>
</organism>
<reference evidence="11" key="2">
    <citation type="submission" date="2020-05" db="UniProtKB">
        <authorList>
            <consortium name="EnsemblMetazoa"/>
        </authorList>
    </citation>
    <scope>IDENTIFICATION</scope>
    <source>
        <strain evidence="11">FAR1</strain>
    </source>
</reference>